<dbReference type="Pfam" id="PF13100">
    <property type="entry name" value="OstA_2"/>
    <property type="match status" value="1"/>
</dbReference>
<dbReference type="Gene3D" id="2.60.450.10">
    <property type="entry name" value="Lipopolysaccharide (LPS) transport protein A like domain"/>
    <property type="match status" value="2"/>
</dbReference>
<organism evidence="2">
    <name type="scientific">Caldithrix abyssi</name>
    <dbReference type="NCBI Taxonomy" id="187145"/>
    <lineage>
        <taxon>Bacteria</taxon>
        <taxon>Pseudomonadati</taxon>
        <taxon>Calditrichota</taxon>
        <taxon>Calditrichia</taxon>
        <taxon>Calditrichales</taxon>
        <taxon>Calditrichaceae</taxon>
        <taxon>Caldithrix</taxon>
    </lineage>
</organism>
<evidence type="ECO:0000259" key="1">
    <source>
        <dbReference type="Pfam" id="PF13100"/>
    </source>
</evidence>
<comment type="caution">
    <text evidence="2">The sequence shown here is derived from an EMBL/GenBank/DDBJ whole genome shotgun (WGS) entry which is preliminary data.</text>
</comment>
<reference evidence="2" key="1">
    <citation type="journal article" date="2020" name="mSystems">
        <title>Genome- and Community-Level Interaction Insights into Carbon Utilization and Element Cycling Functions of Hydrothermarchaeota in Hydrothermal Sediment.</title>
        <authorList>
            <person name="Zhou Z."/>
            <person name="Liu Y."/>
            <person name="Xu W."/>
            <person name="Pan J."/>
            <person name="Luo Z.H."/>
            <person name="Li M."/>
        </authorList>
    </citation>
    <scope>NUCLEOTIDE SEQUENCE [LARGE SCALE GENOMIC DNA]</scope>
    <source>
        <strain evidence="2">HyVt-527</strain>
    </source>
</reference>
<gene>
    <name evidence="2" type="ORF">ENJ89_08575</name>
</gene>
<protein>
    <recommendedName>
        <fullName evidence="1">Organic solvent tolerance-like N-terminal domain-containing protein</fullName>
    </recommendedName>
</protein>
<feature type="domain" description="Organic solvent tolerance-like N-terminal" evidence="1">
    <location>
        <begin position="28"/>
        <end position="160"/>
    </location>
</feature>
<name>A0A7V5UFA9_CALAY</name>
<evidence type="ECO:0000313" key="2">
    <source>
        <dbReference type="EMBL" id="HHJ53232.1"/>
    </source>
</evidence>
<dbReference type="InterPro" id="IPR005653">
    <property type="entry name" value="OstA-like_N"/>
</dbReference>
<sequence length="366" mass="41199">MNRLIPFWGIILFALMSIAGIQPKQQGLILLHADKSVSTKGPNGVVREFTGHVHFQQDTLEMFCQRAIYYAAQKKIRFSDSVRIYNGSQSIFADLIDYYPDSKQAVCSGNVRISTRNDSISCDFLTYNFKTDRVTAKGNVYLLNREERVQITGQRGWHVPDSGLSRVRGNARFVRVDSSGRDTLTITATVLSYHKNKKTFALATDSVVIHQNAMRAVCDSAYYFPDSEFIRLKKNPHVWYEENELQGNSMLVTLDSLEIKTIRIKGNGTAQSVADSVKGLINRLKGKIIDFDIEQRKPRLITATGNASSIYYLENDQGEYQGANYATADTIRIFFAGGKLDSITIIGGARGIYYPENYQGEMKFAE</sequence>
<dbReference type="AlphaFoldDB" id="A0A7V5UFA9"/>
<dbReference type="Proteomes" id="UP000886124">
    <property type="component" value="Unassembled WGS sequence"/>
</dbReference>
<accession>A0A7V5UFA9</accession>
<dbReference type="EMBL" id="DROD01000545">
    <property type="protein sequence ID" value="HHJ53232.1"/>
    <property type="molecule type" value="Genomic_DNA"/>
</dbReference>
<proteinExistence type="predicted"/>